<feature type="region of interest" description="Disordered" evidence="4">
    <location>
        <begin position="55"/>
        <end position="75"/>
    </location>
</feature>
<evidence type="ECO:0000256" key="4">
    <source>
        <dbReference type="SAM" id="MobiDB-lite"/>
    </source>
</evidence>
<comment type="subcellular location">
    <subcellularLocation>
        <location evidence="1 3">Nucleus</location>
    </subcellularLocation>
</comment>
<reference evidence="7" key="1">
    <citation type="journal article" date="2019" name="Nat. Commun.">
        <title>The genome of broomcorn millet.</title>
        <authorList>
            <person name="Zou C."/>
            <person name="Miki D."/>
            <person name="Li D."/>
            <person name="Tang Q."/>
            <person name="Xiao L."/>
            <person name="Rajput S."/>
            <person name="Deng P."/>
            <person name="Jia W."/>
            <person name="Huang R."/>
            <person name="Zhang M."/>
            <person name="Sun Y."/>
            <person name="Hu J."/>
            <person name="Fu X."/>
            <person name="Schnable P.S."/>
            <person name="Li F."/>
            <person name="Zhang H."/>
            <person name="Feng B."/>
            <person name="Zhu X."/>
            <person name="Liu R."/>
            <person name="Schnable J.C."/>
            <person name="Zhu J.-K."/>
            <person name="Zhang H."/>
        </authorList>
    </citation>
    <scope>NUCLEOTIDE SEQUENCE [LARGE SCALE GENOMIC DNA]</scope>
</reference>
<dbReference type="PANTHER" id="PTHR37886:SF1">
    <property type="entry name" value="S-ADENOSYL-L-METHIONINE-DEPENDENT METHYLTRANSFERASES SUPERFAMILY PROTEIN"/>
    <property type="match status" value="1"/>
</dbReference>
<dbReference type="EMBL" id="PQIB02000011">
    <property type="protein sequence ID" value="RLM87607.1"/>
    <property type="molecule type" value="Genomic_DNA"/>
</dbReference>
<evidence type="ECO:0000256" key="3">
    <source>
        <dbReference type="PROSITE-ProRule" id="PRU00357"/>
    </source>
</evidence>
<keyword evidence="7" id="KW-1185">Reference proteome</keyword>
<keyword evidence="2 3" id="KW-0539">Nucleus</keyword>
<dbReference type="PANTHER" id="PTHR37886">
    <property type="entry name" value="S-ADENOSYL-L-METHIONINE-DEPENDENT METHYLTRANSFERASES SUPERFAMILY PROTEIN"/>
    <property type="match status" value="1"/>
</dbReference>
<evidence type="ECO:0000313" key="6">
    <source>
        <dbReference type="EMBL" id="RLM87607.1"/>
    </source>
</evidence>
<dbReference type="GO" id="GO:0005634">
    <property type="term" value="C:nucleus"/>
    <property type="evidence" value="ECO:0007669"/>
    <property type="project" value="UniProtKB-SubCell"/>
</dbReference>
<evidence type="ECO:0000259" key="5">
    <source>
        <dbReference type="PROSITE" id="PS51017"/>
    </source>
</evidence>
<dbReference type="Proteomes" id="UP000275267">
    <property type="component" value="Unassembled WGS sequence"/>
</dbReference>
<dbReference type="PROSITE" id="PS51017">
    <property type="entry name" value="CCT"/>
    <property type="match status" value="1"/>
</dbReference>
<evidence type="ECO:0000256" key="1">
    <source>
        <dbReference type="ARBA" id="ARBA00004123"/>
    </source>
</evidence>
<evidence type="ECO:0000313" key="7">
    <source>
        <dbReference type="Proteomes" id="UP000275267"/>
    </source>
</evidence>
<dbReference type="InterPro" id="IPR010402">
    <property type="entry name" value="CCT_domain"/>
</dbReference>
<dbReference type="Pfam" id="PF06203">
    <property type="entry name" value="CCT"/>
    <property type="match status" value="1"/>
</dbReference>
<comment type="caution">
    <text evidence="6">The sequence shown here is derived from an EMBL/GenBank/DDBJ whole genome shotgun (WGS) entry which is preliminary data.</text>
</comment>
<accession>A0A3L6QUS9</accession>
<sequence length="527" mass="55308">MALPSSASAARLRLLTVPALLLLLSSAALLVFLILPSLSPSSSATSAHLCACSPPSTHTTTTVTTTTTTASPAPVTTSPADVAWLKAQLASNSLLAGGAAASHDAWHRLRKGINPRTREQQLFDINRHHGISHYPDEEARNHTALPCPGELLVEEHHSNYGEPWAGGRDVFEFLANASTLTPTDQVLEIGCGTLRVAATPGRRSAPLCAACRAAAAAFRRGATGFLCANCDFEEERQRDGDPRPLHDRGAVEGYAGCPSIAELAAILGVGGCEKAAAAAGDGWWPAWEEPQVLRLEDVIVPTTSCHGLQPLLTPSSPKEFPHSSLMCKNPSSGRKLTEEVIRQLGELAKSEAAAMAFSEAEPADGEQLPSWASSEYGIGDGDFGAFDTDACHEAASMAVPSCEQEAWIATDGNGACREAHEQAPAPAPASSLAEPCLLSSFVDMSEICPSMTLGGSVDVDNGSSKRDAAEAAPQQQASPAPAKKGGYDVAYPPTAARFDKQIRYESRKAPADGRLRIKGRFAKSGEA</sequence>
<dbReference type="OrthoDB" id="153872at2759"/>
<gene>
    <name evidence="6" type="ORF">C2845_PM04G33890</name>
</gene>
<feature type="region of interest" description="Disordered" evidence="4">
    <location>
        <begin position="458"/>
        <end position="527"/>
    </location>
</feature>
<organism evidence="6 7">
    <name type="scientific">Panicum miliaceum</name>
    <name type="common">Proso millet</name>
    <name type="synonym">Broomcorn millet</name>
    <dbReference type="NCBI Taxonomy" id="4540"/>
    <lineage>
        <taxon>Eukaryota</taxon>
        <taxon>Viridiplantae</taxon>
        <taxon>Streptophyta</taxon>
        <taxon>Embryophyta</taxon>
        <taxon>Tracheophyta</taxon>
        <taxon>Spermatophyta</taxon>
        <taxon>Magnoliopsida</taxon>
        <taxon>Liliopsida</taxon>
        <taxon>Poales</taxon>
        <taxon>Poaceae</taxon>
        <taxon>PACMAD clade</taxon>
        <taxon>Panicoideae</taxon>
        <taxon>Panicodae</taxon>
        <taxon>Paniceae</taxon>
        <taxon>Panicinae</taxon>
        <taxon>Panicum</taxon>
        <taxon>Panicum sect. Panicum</taxon>
    </lineage>
</organism>
<protein>
    <submittedName>
        <fullName evidence="6">Zinc finger protein CONSTANS-LIKE 13-like isoform X1</fullName>
    </submittedName>
</protein>
<dbReference type="AlphaFoldDB" id="A0A3L6QUS9"/>
<proteinExistence type="predicted"/>
<dbReference type="STRING" id="4540.A0A3L6QUS9"/>
<feature type="compositionally biased region" description="Basic and acidic residues" evidence="4">
    <location>
        <begin position="497"/>
        <end position="515"/>
    </location>
</feature>
<name>A0A3L6QUS9_PANMI</name>
<evidence type="ECO:0000256" key="2">
    <source>
        <dbReference type="ARBA" id="ARBA00023242"/>
    </source>
</evidence>
<feature type="domain" description="CCT" evidence="5">
    <location>
        <begin position="482"/>
        <end position="524"/>
    </location>
</feature>
<feature type="compositionally biased region" description="Low complexity" evidence="4">
    <location>
        <begin position="470"/>
        <end position="482"/>
    </location>
</feature>